<evidence type="ECO:0000256" key="1">
    <source>
        <dbReference type="SAM" id="MobiDB-lite"/>
    </source>
</evidence>
<sequence length="140" mass="15689">MPKKGGKKQQQQAAQSRPPAEADLEEIDDDDHTTQQEQQEEEEAPKHDKSKQDLARVNAGDDQDMGSESASQAAATQLKRNKQRAEEAARRQKELASVKVKEEDIDLIAEQMETTKKQAEQVLRENKGSLKDALKALLVR</sequence>
<accession>F2U5Z2</accession>
<organism evidence="4">
    <name type="scientific">Salpingoeca rosetta (strain ATCC 50818 / BSB-021)</name>
    <dbReference type="NCBI Taxonomy" id="946362"/>
    <lineage>
        <taxon>Eukaryota</taxon>
        <taxon>Choanoflagellata</taxon>
        <taxon>Craspedida</taxon>
        <taxon>Salpingoecidae</taxon>
        <taxon>Salpingoeca</taxon>
    </lineage>
</organism>
<dbReference type="STRING" id="946362.F2U5Z2"/>
<dbReference type="PANTHER" id="PTHR31184">
    <property type="entry name" value="HUNTINGTIN-INTERACTING PROTEIN K FAMILY MEMBER"/>
    <property type="match status" value="1"/>
</dbReference>
<dbReference type="InterPro" id="IPR044034">
    <property type="entry name" value="NAC-like_UBA"/>
</dbReference>
<dbReference type="AlphaFoldDB" id="F2U5Z2"/>
<protein>
    <recommendedName>
        <fullName evidence="2">Nascent polypeptide-associated complex subunit alpha-like UBA domain-containing protein</fullName>
    </recommendedName>
</protein>
<proteinExistence type="predicted"/>
<dbReference type="FunCoup" id="F2U5Z2">
    <property type="interactions" value="1171"/>
</dbReference>
<dbReference type="CDD" id="cd14361">
    <property type="entry name" value="UBA_HYPK"/>
    <property type="match status" value="1"/>
</dbReference>
<dbReference type="InterPro" id="IPR052617">
    <property type="entry name" value="Huntingtin-int_K"/>
</dbReference>
<dbReference type="RefSeq" id="XP_004995297.1">
    <property type="nucleotide sequence ID" value="XM_004995240.1"/>
</dbReference>
<feature type="compositionally biased region" description="Basic and acidic residues" evidence="1">
    <location>
        <begin position="44"/>
        <end position="54"/>
    </location>
</feature>
<dbReference type="KEGG" id="sre:PTSG_03566"/>
<feature type="region of interest" description="Disordered" evidence="1">
    <location>
        <begin position="1"/>
        <end position="99"/>
    </location>
</feature>
<dbReference type="Gene3D" id="1.10.8.10">
    <property type="entry name" value="DNA helicase RuvA subunit, C-terminal domain"/>
    <property type="match status" value="1"/>
</dbReference>
<dbReference type="InParanoid" id="F2U5Z2"/>
<dbReference type="OMA" id="IIGDRRN"/>
<dbReference type="GeneID" id="16075878"/>
<evidence type="ECO:0000313" key="4">
    <source>
        <dbReference type="Proteomes" id="UP000007799"/>
    </source>
</evidence>
<dbReference type="InterPro" id="IPR038922">
    <property type="entry name" value="HYPK_UBA"/>
</dbReference>
<feature type="compositionally biased region" description="Polar residues" evidence="1">
    <location>
        <begin position="66"/>
        <end position="75"/>
    </location>
</feature>
<reference evidence="3" key="1">
    <citation type="submission" date="2009-08" db="EMBL/GenBank/DDBJ databases">
        <title>Annotation of Salpingoeca rosetta.</title>
        <authorList>
            <consortium name="The Broad Institute Genome Sequencing Platform"/>
            <person name="Russ C."/>
            <person name="Cuomo C."/>
            <person name="Burger G."/>
            <person name="Gray M.W."/>
            <person name="Holland P.W.H."/>
            <person name="King N."/>
            <person name="Lang F.B.F."/>
            <person name="Roger A.J."/>
            <person name="Ruiz-Trillo I."/>
            <person name="Young S.K."/>
            <person name="Zeng Q."/>
            <person name="Gargeya S."/>
            <person name="Alvarado L."/>
            <person name="Berlin A."/>
            <person name="Chapman S.B."/>
            <person name="Chen Z."/>
            <person name="Freedman E."/>
            <person name="Gellesch M."/>
            <person name="Goldberg J."/>
            <person name="Griggs A."/>
            <person name="Gujja S."/>
            <person name="Heilman E."/>
            <person name="Heiman D."/>
            <person name="Howarth C."/>
            <person name="Mehta T."/>
            <person name="Neiman D."/>
            <person name="Pearson M."/>
            <person name="Roberts A."/>
            <person name="Saif S."/>
            <person name="Shea T."/>
            <person name="Shenoy N."/>
            <person name="Sisk P."/>
            <person name="Stolte C."/>
            <person name="Sykes S."/>
            <person name="White J."/>
            <person name="Yandava C."/>
            <person name="Haas B."/>
            <person name="Nusbaum C."/>
            <person name="Birren B."/>
        </authorList>
    </citation>
    <scope>NUCLEOTIDE SEQUENCE [LARGE SCALE GENOMIC DNA]</scope>
    <source>
        <strain evidence="3">ATCC 50818</strain>
    </source>
</reference>
<feature type="compositionally biased region" description="Basic and acidic residues" evidence="1">
    <location>
        <begin position="83"/>
        <end position="99"/>
    </location>
</feature>
<dbReference type="OrthoDB" id="285219at2759"/>
<dbReference type="EMBL" id="GL832962">
    <property type="protein sequence ID" value="EGD82933.1"/>
    <property type="molecule type" value="Genomic_DNA"/>
</dbReference>
<feature type="compositionally biased region" description="Acidic residues" evidence="1">
    <location>
        <begin position="22"/>
        <end position="31"/>
    </location>
</feature>
<dbReference type="GO" id="GO:0050821">
    <property type="term" value="P:protein stabilization"/>
    <property type="evidence" value="ECO:0007669"/>
    <property type="project" value="TreeGrafter"/>
</dbReference>
<keyword evidence="4" id="KW-1185">Reference proteome</keyword>
<gene>
    <name evidence="3" type="ORF">PTSG_03566</name>
</gene>
<name>F2U5Z2_SALR5</name>
<evidence type="ECO:0000259" key="2">
    <source>
        <dbReference type="Pfam" id="PF19026"/>
    </source>
</evidence>
<feature type="domain" description="Nascent polypeptide-associated complex subunit alpha-like UBA" evidence="2">
    <location>
        <begin position="98"/>
        <end position="138"/>
    </location>
</feature>
<dbReference type="Pfam" id="PF19026">
    <property type="entry name" value="UBA_HYPK"/>
    <property type="match status" value="1"/>
</dbReference>
<dbReference type="Proteomes" id="UP000007799">
    <property type="component" value="Unassembled WGS sequence"/>
</dbReference>
<evidence type="ECO:0000313" key="3">
    <source>
        <dbReference type="EMBL" id="EGD82933.1"/>
    </source>
</evidence>
<dbReference type="PANTHER" id="PTHR31184:SF2">
    <property type="entry name" value="HUNTINGTIN-INTERACTING PROTEIN K"/>
    <property type="match status" value="1"/>
</dbReference>
<dbReference type="GO" id="GO:0043066">
    <property type="term" value="P:negative regulation of apoptotic process"/>
    <property type="evidence" value="ECO:0007669"/>
    <property type="project" value="TreeGrafter"/>
</dbReference>